<dbReference type="PANTHER" id="PTHR47572:SF4">
    <property type="entry name" value="LACTONASE DRP35"/>
    <property type="match status" value="1"/>
</dbReference>
<evidence type="ECO:0000313" key="6">
    <source>
        <dbReference type="Proteomes" id="UP000644507"/>
    </source>
</evidence>
<gene>
    <name evidence="5" type="primary">gnl</name>
    <name evidence="5" type="ORF">GCM10007100_38940</name>
</gene>
<dbReference type="EMBL" id="BMXI01000023">
    <property type="protein sequence ID" value="GHC67151.1"/>
    <property type="molecule type" value="Genomic_DNA"/>
</dbReference>
<dbReference type="InterPro" id="IPR005511">
    <property type="entry name" value="SMP-30"/>
</dbReference>
<feature type="active site" description="Proton donor/acceptor" evidence="2">
    <location>
        <position position="259"/>
    </location>
</feature>
<feature type="binding site" evidence="3">
    <location>
        <position position="52"/>
    </location>
    <ligand>
        <name>a divalent metal cation</name>
        <dbReference type="ChEBI" id="CHEBI:60240"/>
    </ligand>
</feature>
<dbReference type="Gene3D" id="2.120.10.30">
    <property type="entry name" value="TolB, C-terminal domain"/>
    <property type="match status" value="1"/>
</dbReference>
<reference evidence="5" key="1">
    <citation type="journal article" date="2014" name="Int. J. Syst. Evol. Microbiol.">
        <title>Complete genome sequence of Corynebacterium casei LMG S-19264T (=DSM 44701T), isolated from a smear-ripened cheese.</title>
        <authorList>
            <consortium name="US DOE Joint Genome Institute (JGI-PGF)"/>
            <person name="Walter F."/>
            <person name="Albersmeier A."/>
            <person name="Kalinowski J."/>
            <person name="Ruckert C."/>
        </authorList>
    </citation>
    <scope>NUCLEOTIDE SEQUENCE</scope>
    <source>
        <strain evidence="5">KCTC 12988</strain>
    </source>
</reference>
<protein>
    <submittedName>
        <fullName evidence="5">Gluconolactonase</fullName>
    </submittedName>
</protein>
<organism evidence="5 6">
    <name type="scientific">Roseibacillus persicicus</name>
    <dbReference type="NCBI Taxonomy" id="454148"/>
    <lineage>
        <taxon>Bacteria</taxon>
        <taxon>Pseudomonadati</taxon>
        <taxon>Verrucomicrobiota</taxon>
        <taxon>Verrucomicrobiia</taxon>
        <taxon>Verrucomicrobiales</taxon>
        <taxon>Verrucomicrobiaceae</taxon>
        <taxon>Roseibacillus</taxon>
    </lineage>
</organism>
<dbReference type="GO" id="GO:0046872">
    <property type="term" value="F:metal ion binding"/>
    <property type="evidence" value="ECO:0007669"/>
    <property type="project" value="UniProtKB-KW"/>
</dbReference>
<evidence type="ECO:0000256" key="2">
    <source>
        <dbReference type="PIRSR" id="PIRSR605511-1"/>
    </source>
</evidence>
<keyword evidence="1" id="KW-0378">Hydrolase</keyword>
<keyword evidence="6" id="KW-1185">Reference proteome</keyword>
<comment type="caution">
    <text evidence="5">The sequence shown here is derived from an EMBL/GenBank/DDBJ whole genome shotgun (WGS) entry which is preliminary data.</text>
</comment>
<dbReference type="RefSeq" id="WP_189574209.1">
    <property type="nucleotide sequence ID" value="NZ_BMXI01000023.1"/>
</dbReference>
<evidence type="ECO:0000313" key="5">
    <source>
        <dbReference type="EMBL" id="GHC67151.1"/>
    </source>
</evidence>
<feature type="binding site" evidence="3">
    <location>
        <position position="149"/>
    </location>
    <ligand>
        <name>substrate</name>
    </ligand>
</feature>
<evidence type="ECO:0000256" key="1">
    <source>
        <dbReference type="ARBA" id="ARBA00022801"/>
    </source>
</evidence>
<reference evidence="5" key="2">
    <citation type="submission" date="2020-09" db="EMBL/GenBank/DDBJ databases">
        <authorList>
            <person name="Sun Q."/>
            <person name="Kim S."/>
        </authorList>
    </citation>
    <scope>NUCLEOTIDE SEQUENCE</scope>
    <source>
        <strain evidence="5">KCTC 12988</strain>
    </source>
</reference>
<keyword evidence="3" id="KW-0862">Zinc</keyword>
<feature type="binding site" evidence="3">
    <location>
        <position position="259"/>
    </location>
    <ligand>
        <name>a divalent metal cation</name>
        <dbReference type="ChEBI" id="CHEBI:60240"/>
    </ligand>
</feature>
<dbReference type="Proteomes" id="UP000644507">
    <property type="component" value="Unassembled WGS sequence"/>
</dbReference>
<name>A0A918WQM8_9BACT</name>
<feature type="binding site" evidence="3">
    <location>
        <position position="204"/>
    </location>
    <ligand>
        <name>a divalent metal cation</name>
        <dbReference type="ChEBI" id="CHEBI:60240"/>
    </ligand>
</feature>
<evidence type="ECO:0000256" key="3">
    <source>
        <dbReference type="PIRSR" id="PIRSR605511-2"/>
    </source>
</evidence>
<evidence type="ECO:0000259" key="4">
    <source>
        <dbReference type="Pfam" id="PF08450"/>
    </source>
</evidence>
<dbReference type="InterPro" id="IPR051262">
    <property type="entry name" value="SMP-30/CGR1_Lactonase"/>
</dbReference>
<dbReference type="Pfam" id="PF08450">
    <property type="entry name" value="SGL"/>
    <property type="match status" value="1"/>
</dbReference>
<dbReference type="PANTHER" id="PTHR47572">
    <property type="entry name" value="LIPOPROTEIN-RELATED"/>
    <property type="match status" value="1"/>
</dbReference>
<proteinExistence type="predicted"/>
<dbReference type="PRINTS" id="PR01790">
    <property type="entry name" value="SMP30FAMILY"/>
</dbReference>
<dbReference type="InterPro" id="IPR011042">
    <property type="entry name" value="6-blade_b-propeller_TolB-like"/>
</dbReference>
<feature type="domain" description="SMP-30/Gluconolactonase/LRE-like region" evidence="4">
    <location>
        <begin position="50"/>
        <end position="313"/>
    </location>
</feature>
<dbReference type="AlphaFoldDB" id="A0A918WQM8"/>
<dbReference type="SUPFAM" id="SSF63829">
    <property type="entry name" value="Calcium-dependent phosphotriesterase"/>
    <property type="match status" value="1"/>
</dbReference>
<sequence>MKTPLLFSVLLGSLLADELPPTSIVSHDPSFDKLIAKDAEIEVLASGFSWSEGPVWDFSESRLLFSDVPNNVVHSWSEERGLEVYLKPSGFTGVAKHSREPGSNGLAFDSTGRLLTCEHGDRRLSVLTPSGGKMTLADNYQGKRFNSPNDLVVHSSGSIFFTDPPYGLPNQGEGPEREMPENGVYRWDPDGKVTQVIVDLVRPNGVTLSPDEKTLYIAQSHREAPHIISYPVDASLQPGEPNVLFDSSQLTPKLPGLPDGLKVDREGNIWSSGPGGVIVLNPEGKLLGQILTGRRTANLAWGGSDRATLYLTANHDLLRVKTKTAGPTPRHTEKEKT</sequence>
<accession>A0A918WQM8</accession>
<dbReference type="GO" id="GO:0016787">
    <property type="term" value="F:hydrolase activity"/>
    <property type="evidence" value="ECO:0007669"/>
    <property type="project" value="UniProtKB-KW"/>
</dbReference>
<keyword evidence="3" id="KW-0479">Metal-binding</keyword>
<comment type="cofactor">
    <cofactor evidence="3">
        <name>Zn(2+)</name>
        <dbReference type="ChEBI" id="CHEBI:29105"/>
    </cofactor>
    <text evidence="3">Binds 1 divalent metal cation per subunit.</text>
</comment>
<dbReference type="InterPro" id="IPR013658">
    <property type="entry name" value="SGL"/>
</dbReference>